<dbReference type="PANTHER" id="PTHR30222:SF17">
    <property type="entry name" value="SPERMIDINE_PUTRESCINE-BINDING PERIPLASMIC PROTEIN"/>
    <property type="match status" value="1"/>
</dbReference>
<dbReference type="InterPro" id="IPR001188">
    <property type="entry name" value="Sperm_putr-bd"/>
</dbReference>
<comment type="caution">
    <text evidence="6">The sequence shown here is derived from an EMBL/GenBank/DDBJ whole genome shotgun (WGS) entry which is preliminary data.</text>
</comment>
<feature type="chain" id="PRO_5046581063" evidence="5">
    <location>
        <begin position="20"/>
        <end position="352"/>
    </location>
</feature>
<feature type="signal peptide" evidence="5">
    <location>
        <begin position="1"/>
        <end position="19"/>
    </location>
</feature>
<reference evidence="6 7" key="1">
    <citation type="submission" date="2021-01" db="EMBL/GenBank/DDBJ databases">
        <title>Genomic Encyclopedia of Type Strains, Phase IV (KMG-IV): sequencing the most valuable type-strain genomes for metagenomic binning, comparative biology and taxonomic classification.</title>
        <authorList>
            <person name="Goeker M."/>
        </authorList>
    </citation>
    <scope>NUCLEOTIDE SEQUENCE [LARGE SCALE GENOMIC DNA]</scope>
    <source>
        <strain evidence="6 7">DSM 105453</strain>
    </source>
</reference>
<dbReference type="PANTHER" id="PTHR30222">
    <property type="entry name" value="SPERMIDINE/PUTRESCINE-BINDING PERIPLASMIC PROTEIN"/>
    <property type="match status" value="1"/>
</dbReference>
<dbReference type="SUPFAM" id="SSF53850">
    <property type="entry name" value="Periplasmic binding protein-like II"/>
    <property type="match status" value="1"/>
</dbReference>
<dbReference type="PIRSF" id="PIRSF019574">
    <property type="entry name" value="Periplasmic_polyamine_BP"/>
    <property type="match status" value="1"/>
</dbReference>
<keyword evidence="4" id="KW-0574">Periplasm</keyword>
<evidence type="ECO:0000313" key="7">
    <source>
        <dbReference type="Proteomes" id="UP000823485"/>
    </source>
</evidence>
<comment type="subcellular location">
    <subcellularLocation>
        <location evidence="1">Periplasm</location>
    </subcellularLocation>
</comment>
<dbReference type="EMBL" id="JAFBFH010000006">
    <property type="protein sequence ID" value="MBM7714249.1"/>
    <property type="molecule type" value="Genomic_DNA"/>
</dbReference>
<gene>
    <name evidence="6" type="ORF">JOC94_001221</name>
</gene>
<name>A0ABS2R513_9BACI</name>
<dbReference type="PROSITE" id="PS51257">
    <property type="entry name" value="PROKAR_LIPOPROTEIN"/>
    <property type="match status" value="1"/>
</dbReference>
<dbReference type="Proteomes" id="UP000823485">
    <property type="component" value="Unassembled WGS sequence"/>
</dbReference>
<evidence type="ECO:0000256" key="4">
    <source>
        <dbReference type="ARBA" id="ARBA00022764"/>
    </source>
</evidence>
<dbReference type="RefSeq" id="WP_077113088.1">
    <property type="nucleotide sequence ID" value="NZ_JAFBFH010000006.1"/>
</dbReference>
<evidence type="ECO:0000256" key="1">
    <source>
        <dbReference type="ARBA" id="ARBA00004418"/>
    </source>
</evidence>
<keyword evidence="2" id="KW-0813">Transport</keyword>
<proteinExistence type="predicted"/>
<evidence type="ECO:0000256" key="3">
    <source>
        <dbReference type="ARBA" id="ARBA00022729"/>
    </source>
</evidence>
<dbReference type="Gene3D" id="3.40.190.10">
    <property type="entry name" value="Periplasmic binding protein-like II"/>
    <property type="match status" value="2"/>
</dbReference>
<dbReference type="CDD" id="cd13590">
    <property type="entry name" value="PBP2_PotD_PotF_like"/>
    <property type="match status" value="1"/>
</dbReference>
<keyword evidence="3 5" id="KW-0732">Signal</keyword>
<accession>A0ABS2R513</accession>
<dbReference type="PRINTS" id="PR00909">
    <property type="entry name" value="SPERMDNBNDNG"/>
</dbReference>
<keyword evidence="7" id="KW-1185">Reference proteome</keyword>
<evidence type="ECO:0000313" key="6">
    <source>
        <dbReference type="EMBL" id="MBM7714249.1"/>
    </source>
</evidence>
<dbReference type="InterPro" id="IPR006059">
    <property type="entry name" value="SBP"/>
</dbReference>
<evidence type="ECO:0000256" key="5">
    <source>
        <dbReference type="SAM" id="SignalP"/>
    </source>
</evidence>
<protein>
    <submittedName>
        <fullName evidence="6">Spermidine/putrescine-binding protein</fullName>
    </submittedName>
</protein>
<sequence length="352" mass="39773">MSKPIKFCLSLFLVTSLFLSGCGSSSSSETRGKADEKVLNVFNWSEYLPDSVIQQFEEETGIKVNYTTFSSNEEMYAKLNSGNLGYDIAVPTLFFIEMLVKEGMLEKINKENIPNLKHLNPDFTGTFADPNDEYSVPYLWGSVVIAVNKELVKKDIKGYEDLFDPEFKNSLVMPEDNRAAIGAMLAILDYPINSTDEKQIEEAGELLKKIKPNIKAFDGDNPKGLLITGEAKAGIMYSAEAALAKRSNPNIEIIFPEEASFLWQDNFVIPKGAPHKENAEKFIDFILRPEMSKEISESYPYGNPNNEAVKLLSEEIQQEMTIPQDFFERSEYARDVGEATLLYDRIWTEVKQ</sequence>
<dbReference type="Pfam" id="PF13416">
    <property type="entry name" value="SBP_bac_8"/>
    <property type="match status" value="1"/>
</dbReference>
<organism evidence="6 7">
    <name type="scientific">Siminovitchia thermophila</name>
    <dbReference type="NCBI Taxonomy" id="1245522"/>
    <lineage>
        <taxon>Bacteria</taxon>
        <taxon>Bacillati</taxon>
        <taxon>Bacillota</taxon>
        <taxon>Bacilli</taxon>
        <taxon>Bacillales</taxon>
        <taxon>Bacillaceae</taxon>
        <taxon>Siminovitchia</taxon>
    </lineage>
</organism>
<evidence type="ECO:0000256" key="2">
    <source>
        <dbReference type="ARBA" id="ARBA00022448"/>
    </source>
</evidence>